<dbReference type="PANTHER" id="PTHR11926">
    <property type="entry name" value="GLUCOSYL/GLUCURONOSYL TRANSFERASES"/>
    <property type="match status" value="1"/>
</dbReference>
<dbReference type="CDD" id="cd03784">
    <property type="entry name" value="GT1_Gtf-like"/>
    <property type="match status" value="2"/>
</dbReference>
<dbReference type="GO" id="GO:0098754">
    <property type="term" value="P:detoxification"/>
    <property type="evidence" value="ECO:0007669"/>
    <property type="project" value="TreeGrafter"/>
</dbReference>
<reference evidence="8" key="2">
    <citation type="submission" date="2013-12" db="EMBL/GenBank/DDBJ databases">
        <authorList>
            <person name="Yu Y."/>
            <person name="Lee S."/>
            <person name="de Baynast K."/>
            <person name="Wissotski M."/>
            <person name="Liu L."/>
            <person name="Talag J."/>
            <person name="Goicoechea J."/>
            <person name="Angelova A."/>
            <person name="Jetty R."/>
            <person name="Kudrna D."/>
            <person name="Golser W."/>
            <person name="Rivera L."/>
            <person name="Zhang J."/>
            <person name="Wing R."/>
        </authorList>
    </citation>
    <scope>NUCLEOTIDE SEQUENCE</scope>
</reference>
<dbReference type="Gramene" id="LPERR04G02760.4">
    <property type="protein sequence ID" value="LPERR04G02760.4"/>
    <property type="gene ID" value="LPERR04G02760"/>
</dbReference>
<keyword evidence="2" id="KW-0216">Detoxification</keyword>
<reference evidence="7" key="3">
    <citation type="submission" date="2015-04" db="UniProtKB">
        <authorList>
            <consortium name="EnsemblPlants"/>
        </authorList>
    </citation>
    <scope>IDENTIFICATION</scope>
</reference>
<protein>
    <recommendedName>
        <fullName evidence="6">Deoxynivalenol-UDP-glucosyltransferase</fullName>
    </recommendedName>
</protein>
<keyword evidence="8" id="KW-1185">Reference proteome</keyword>
<evidence type="ECO:0000256" key="5">
    <source>
        <dbReference type="ARBA" id="ARBA00058521"/>
    </source>
</evidence>
<dbReference type="Proteomes" id="UP000032180">
    <property type="component" value="Chromosome 4"/>
</dbReference>
<sequence length="701" mass="78190">MEETWHAKMIGPLLPSFYLDDVRLPSNKDYGFNLFRSTVSCMEWLDKQPSRSVVLVSYGTVSDFDAARLEELGHGLCNSGKPFLWVVRSNEEHKLSHELRRQCEAKGLIVPFCPQLEVLAHKATGCFLTHCGWNSTLEAIVNGIPLVAMPHWADQPTIAKYTESVWEMGICVRRGKNGALKREEVEREVMEGDKKEDYKKNAVSSSTPAPASTATCTILDDDCSGGQVLLLPFPAAQGHTNPLLQFGRRLAYHGLRPTLVTTRHVLATTPPPGEPFRVAAISDGFDDAGGMAACPDFAEYVRSLEQHGSRTLAELLASTEPAVRVLVYDPHLAWARRVARDAGVPAAAFLSQPCAVDIIYGEVFAGRLALPVTAADARGLYERGVLGVELGHDDVPPFAARPEWHSTFIDKSVRQFDGLEDADDVLVNSSSDLEPKEAAYMEETWHAKMIGPLLPSFYLDDVRLPSNKDYGFNLFRSTVSCMEWLDKQPSRSVVLVSYGTVSDFDAAKLEELGHGLCNSGKPFLWVVRSNEEHKLSHELRRQYEAKGLIVPFCPQLEVLAHKATGCFLTHCGWNSTLEAIVNGIPLVAMPHWADQPTIAKYMESVWEMGVRVQRGKNGALRREEVERCIKEVMDGERKDDYRQNAMRLMSKAKEAMQDGGRSDKNIVEFAVNSKYHIDPSIFFQIGLCFIESHDLVRQHLF</sequence>
<dbReference type="EnsemblPlants" id="LPERR04G02760.4">
    <property type="protein sequence ID" value="LPERR04G02760.4"/>
    <property type="gene ID" value="LPERR04G02760"/>
</dbReference>
<dbReference type="GO" id="GO:0080043">
    <property type="term" value="F:quercetin 3-O-glucosyltransferase activity"/>
    <property type="evidence" value="ECO:0007669"/>
    <property type="project" value="TreeGrafter"/>
</dbReference>
<evidence type="ECO:0000256" key="6">
    <source>
        <dbReference type="ARBA" id="ARBA00077935"/>
    </source>
</evidence>
<dbReference type="FunFam" id="3.40.50.2000:FF:000057">
    <property type="entry name" value="Glycosyltransferase"/>
    <property type="match status" value="1"/>
</dbReference>
<dbReference type="Gene3D" id="3.40.50.2000">
    <property type="entry name" value="Glycogen Phosphorylase B"/>
    <property type="match status" value="3"/>
</dbReference>
<evidence type="ECO:0000256" key="4">
    <source>
        <dbReference type="ARBA" id="ARBA00022679"/>
    </source>
</evidence>
<dbReference type="Pfam" id="PF00201">
    <property type="entry name" value="UDPGT"/>
    <property type="match status" value="2"/>
</dbReference>
<comment type="function">
    <text evidence="5">Involved in the detoxification of the Fusarium mycotoxin deoxynivalenol by the transfer of glucose from UDP-D-glucose to the hydroxyl group at C-3, forming deoxynivalenol-3-O-beta-D-glucoside.</text>
</comment>
<name>A0A0D9W2M8_9ORYZ</name>
<dbReference type="FunFam" id="3.40.50.2000:FF:000388">
    <property type="entry name" value="UDP-glycosyltransferase 79"/>
    <property type="match status" value="2"/>
</dbReference>
<dbReference type="InterPro" id="IPR035595">
    <property type="entry name" value="UDP_glycos_trans_CS"/>
</dbReference>
<keyword evidence="4" id="KW-0808">Transferase</keyword>
<evidence type="ECO:0000313" key="8">
    <source>
        <dbReference type="Proteomes" id="UP000032180"/>
    </source>
</evidence>
<keyword evidence="3" id="KW-0328">Glycosyltransferase</keyword>
<dbReference type="AlphaFoldDB" id="A0A0D9W2M8"/>
<organism evidence="7 8">
    <name type="scientific">Leersia perrieri</name>
    <dbReference type="NCBI Taxonomy" id="77586"/>
    <lineage>
        <taxon>Eukaryota</taxon>
        <taxon>Viridiplantae</taxon>
        <taxon>Streptophyta</taxon>
        <taxon>Embryophyta</taxon>
        <taxon>Tracheophyta</taxon>
        <taxon>Spermatophyta</taxon>
        <taxon>Magnoliopsida</taxon>
        <taxon>Liliopsida</taxon>
        <taxon>Poales</taxon>
        <taxon>Poaceae</taxon>
        <taxon>BOP clade</taxon>
        <taxon>Oryzoideae</taxon>
        <taxon>Oryzeae</taxon>
        <taxon>Oryzinae</taxon>
        <taxon>Leersia</taxon>
    </lineage>
</organism>
<evidence type="ECO:0000256" key="2">
    <source>
        <dbReference type="ARBA" id="ARBA00022575"/>
    </source>
</evidence>
<evidence type="ECO:0000256" key="1">
    <source>
        <dbReference type="ARBA" id="ARBA00009995"/>
    </source>
</evidence>
<comment type="similarity">
    <text evidence="1">Belongs to the UDP-glycosyltransferase family.</text>
</comment>
<evidence type="ECO:0000313" key="7">
    <source>
        <dbReference type="EnsemblPlants" id="LPERR04G02760.4"/>
    </source>
</evidence>
<dbReference type="PANTHER" id="PTHR11926:SF732">
    <property type="entry name" value="UDP-GLYCOSYLTRANSFERASE 79"/>
    <property type="match status" value="1"/>
</dbReference>
<evidence type="ECO:0000256" key="3">
    <source>
        <dbReference type="ARBA" id="ARBA00022676"/>
    </source>
</evidence>
<proteinExistence type="inferred from homology"/>
<accession>A0A0D9W2M8</accession>
<dbReference type="SUPFAM" id="SSF53756">
    <property type="entry name" value="UDP-Glycosyltransferase/glycogen phosphorylase"/>
    <property type="match status" value="2"/>
</dbReference>
<dbReference type="InterPro" id="IPR002213">
    <property type="entry name" value="UDP_glucos_trans"/>
</dbReference>
<dbReference type="GO" id="GO:0080044">
    <property type="term" value="F:quercetin 7-O-glucosyltransferase activity"/>
    <property type="evidence" value="ECO:0007669"/>
    <property type="project" value="TreeGrafter"/>
</dbReference>
<reference evidence="7 8" key="1">
    <citation type="submission" date="2012-08" db="EMBL/GenBank/DDBJ databases">
        <title>Oryza genome evolution.</title>
        <authorList>
            <person name="Wing R.A."/>
        </authorList>
    </citation>
    <scope>NUCLEOTIDE SEQUENCE</scope>
</reference>
<dbReference type="PROSITE" id="PS00375">
    <property type="entry name" value="UDPGT"/>
    <property type="match status" value="2"/>
</dbReference>